<keyword evidence="1" id="KW-0472">Membrane</keyword>
<gene>
    <name evidence="2" type="ORF">BHC57_02145</name>
</gene>
<name>A0A855G1Y7_9NEIS</name>
<sequence length="91" mass="10770">MLNKIKNYIYTKQLIKKSVIFLIVQFILTIFIFGRLYVENFKEITPVFIFWSGGISFFILLNIIFFFKTIIDIFCCFGNSQAPSFKSYLLV</sequence>
<dbReference type="EMBL" id="MEIU01000039">
    <property type="protein sequence ID" value="PIT60927.1"/>
    <property type="molecule type" value="Genomic_DNA"/>
</dbReference>
<organism evidence="2 3">
    <name type="scientific">Snodgrassella alvi</name>
    <dbReference type="NCBI Taxonomy" id="1196083"/>
    <lineage>
        <taxon>Bacteria</taxon>
        <taxon>Pseudomonadati</taxon>
        <taxon>Pseudomonadota</taxon>
        <taxon>Betaproteobacteria</taxon>
        <taxon>Neisseriales</taxon>
        <taxon>Neisseriaceae</taxon>
        <taxon>Snodgrassella</taxon>
    </lineage>
</organism>
<reference evidence="2 3" key="1">
    <citation type="journal article" date="2017" name="MBio">
        <title>Type VI secretion-mediated competition in the bee gut microbiome.</title>
        <authorList>
            <person name="Steele M.I."/>
            <person name="Kwong W.K."/>
            <person name="Powell J.E."/>
            <person name="Whiteley M."/>
            <person name="Moran N.A."/>
        </authorList>
    </citation>
    <scope>NUCLEOTIDE SEQUENCE [LARGE SCALE GENOMIC DNA]</scope>
    <source>
        <strain evidence="2 3">HK3</strain>
    </source>
</reference>
<keyword evidence="1" id="KW-1133">Transmembrane helix</keyword>
<protein>
    <submittedName>
        <fullName evidence="2">Uncharacterized protein</fullName>
    </submittedName>
</protein>
<accession>A0A855G1Y7</accession>
<evidence type="ECO:0000313" key="3">
    <source>
        <dbReference type="Proteomes" id="UP000230463"/>
    </source>
</evidence>
<evidence type="ECO:0000313" key="2">
    <source>
        <dbReference type="EMBL" id="PIT60927.1"/>
    </source>
</evidence>
<keyword evidence="1" id="KW-0812">Transmembrane</keyword>
<comment type="caution">
    <text evidence="2">The sequence shown here is derived from an EMBL/GenBank/DDBJ whole genome shotgun (WGS) entry which is preliminary data.</text>
</comment>
<feature type="transmembrane region" description="Helical" evidence="1">
    <location>
        <begin position="20"/>
        <end position="38"/>
    </location>
</feature>
<proteinExistence type="predicted"/>
<feature type="transmembrane region" description="Helical" evidence="1">
    <location>
        <begin position="44"/>
        <end position="67"/>
    </location>
</feature>
<evidence type="ECO:0000256" key="1">
    <source>
        <dbReference type="SAM" id="Phobius"/>
    </source>
</evidence>
<dbReference type="Proteomes" id="UP000230463">
    <property type="component" value="Unassembled WGS sequence"/>
</dbReference>
<dbReference type="AlphaFoldDB" id="A0A855G1Y7"/>